<dbReference type="SUPFAM" id="SSF50998">
    <property type="entry name" value="Quinoprotein alcohol dehydrogenase-like"/>
    <property type="match status" value="1"/>
</dbReference>
<feature type="compositionally biased region" description="Low complexity" evidence="5">
    <location>
        <begin position="188"/>
        <end position="278"/>
    </location>
</feature>
<dbReference type="InterPro" id="IPR000873">
    <property type="entry name" value="AMP-dep_synth/lig_dom"/>
</dbReference>
<feature type="region of interest" description="Disordered" evidence="5">
    <location>
        <begin position="576"/>
        <end position="602"/>
    </location>
</feature>
<evidence type="ECO:0000256" key="2">
    <source>
        <dbReference type="ARBA" id="ARBA00022450"/>
    </source>
</evidence>
<dbReference type="InterPro" id="IPR011047">
    <property type="entry name" value="Quinoprotein_ADH-like_sf"/>
</dbReference>
<keyword evidence="3" id="KW-0597">Phosphoprotein</keyword>
<dbReference type="PANTHER" id="PTHR44394">
    <property type="entry name" value="BETA-ALANINE-ACTIVATING ENZYME"/>
    <property type="match status" value="1"/>
</dbReference>
<evidence type="ECO:0000256" key="3">
    <source>
        <dbReference type="ARBA" id="ARBA00022553"/>
    </source>
</evidence>
<dbReference type="SUPFAM" id="SSF47336">
    <property type="entry name" value="ACP-like"/>
    <property type="match status" value="1"/>
</dbReference>
<reference evidence="7" key="1">
    <citation type="submission" date="2021-01" db="EMBL/GenBank/DDBJ databases">
        <title>A chromosome-scale assembly of European eel, Anguilla anguilla.</title>
        <authorList>
            <person name="Henkel C."/>
            <person name="Jong-Raadsen S.A."/>
            <person name="Dufour S."/>
            <person name="Weltzien F.-A."/>
            <person name="Palstra A.P."/>
            <person name="Pelster B."/>
            <person name="Spaink H.P."/>
            <person name="Van Den Thillart G.E."/>
            <person name="Jansen H."/>
            <person name="Zahm M."/>
            <person name="Klopp C."/>
            <person name="Cedric C."/>
            <person name="Louis A."/>
            <person name="Berthelot C."/>
            <person name="Parey E."/>
            <person name="Roest Crollius H."/>
            <person name="Montfort J."/>
            <person name="Robinson-Rechavi M."/>
            <person name="Bucao C."/>
            <person name="Bouchez O."/>
            <person name="Gislard M."/>
            <person name="Lluch J."/>
            <person name="Milhes M."/>
            <person name="Lampietro C."/>
            <person name="Lopez Roques C."/>
            <person name="Donnadieu C."/>
            <person name="Braasch I."/>
            <person name="Desvignes T."/>
            <person name="Postlethwait J."/>
            <person name="Bobe J."/>
            <person name="Guiguen Y."/>
            <person name="Dirks R."/>
        </authorList>
    </citation>
    <scope>NUCLEOTIDE SEQUENCE</scope>
    <source>
        <strain evidence="7">Tag_6206</strain>
        <tissue evidence="7">Liver</tissue>
    </source>
</reference>
<feature type="compositionally biased region" description="Polar residues" evidence="5">
    <location>
        <begin position="821"/>
        <end position="830"/>
    </location>
</feature>
<dbReference type="Gene3D" id="1.10.1200.10">
    <property type="entry name" value="ACP-like"/>
    <property type="match status" value="1"/>
</dbReference>
<evidence type="ECO:0000256" key="4">
    <source>
        <dbReference type="ARBA" id="ARBA00023098"/>
    </source>
</evidence>
<feature type="region of interest" description="Disordered" evidence="5">
    <location>
        <begin position="821"/>
        <end position="914"/>
    </location>
</feature>
<dbReference type="GO" id="GO:0043041">
    <property type="term" value="P:amino acid activation for nonribosomal peptide biosynthetic process"/>
    <property type="evidence" value="ECO:0007669"/>
    <property type="project" value="TreeGrafter"/>
</dbReference>
<dbReference type="Pfam" id="PF13193">
    <property type="entry name" value="AMP-binding_C"/>
    <property type="match status" value="1"/>
</dbReference>
<keyword evidence="2" id="KW-0596">Phosphopantetheine</keyword>
<dbReference type="PROSITE" id="PS00012">
    <property type="entry name" value="PHOSPHOPANTETHEINE"/>
    <property type="match status" value="1"/>
</dbReference>
<dbReference type="InterPro" id="IPR009081">
    <property type="entry name" value="PP-bd_ACP"/>
</dbReference>
<name>A0A9D3MIR5_ANGAN</name>
<dbReference type="InterPro" id="IPR025110">
    <property type="entry name" value="AMP-bd_C"/>
</dbReference>
<keyword evidence="8" id="KW-1185">Reference proteome</keyword>
<evidence type="ECO:0000313" key="8">
    <source>
        <dbReference type="Proteomes" id="UP001044222"/>
    </source>
</evidence>
<dbReference type="SMART" id="SM00564">
    <property type="entry name" value="PQQ"/>
    <property type="match status" value="6"/>
</dbReference>
<comment type="caution">
    <text evidence="7">The sequence shown here is derived from an EMBL/GenBank/DDBJ whole genome shotgun (WGS) entry which is preliminary data.</text>
</comment>
<dbReference type="Gene3D" id="2.40.128.630">
    <property type="match status" value="1"/>
</dbReference>
<dbReference type="Gene3D" id="3.40.50.12780">
    <property type="entry name" value="N-terminal domain of ligase-like"/>
    <property type="match status" value="3"/>
</dbReference>
<feature type="compositionally biased region" description="Polar residues" evidence="5">
    <location>
        <begin position="157"/>
        <end position="187"/>
    </location>
</feature>
<keyword evidence="4" id="KW-0443">Lipid metabolism</keyword>
<feature type="domain" description="Carrier" evidence="6">
    <location>
        <begin position="665"/>
        <end position="741"/>
    </location>
</feature>
<dbReference type="SUPFAM" id="SSF56801">
    <property type="entry name" value="Acetyl-CoA synthetase-like"/>
    <property type="match status" value="1"/>
</dbReference>
<evidence type="ECO:0000256" key="1">
    <source>
        <dbReference type="ARBA" id="ARBA00006432"/>
    </source>
</evidence>
<dbReference type="Pfam" id="PF00501">
    <property type="entry name" value="AMP-binding"/>
    <property type="match status" value="2"/>
</dbReference>
<accession>A0A9D3MIR5</accession>
<feature type="region of interest" description="Disordered" evidence="5">
    <location>
        <begin position="746"/>
        <end position="790"/>
    </location>
</feature>
<dbReference type="Pfam" id="PF13570">
    <property type="entry name" value="Beta-prop_ACSF4"/>
    <property type="match status" value="1"/>
</dbReference>
<dbReference type="InterPro" id="IPR002372">
    <property type="entry name" value="PQQ_rpt_dom"/>
</dbReference>
<dbReference type="EMBL" id="JAFIRN010000004">
    <property type="protein sequence ID" value="KAG5849679.1"/>
    <property type="molecule type" value="Genomic_DNA"/>
</dbReference>
<dbReference type="Gene3D" id="3.30.300.30">
    <property type="match status" value="1"/>
</dbReference>
<evidence type="ECO:0000313" key="7">
    <source>
        <dbReference type="EMBL" id="KAG5849679.1"/>
    </source>
</evidence>
<dbReference type="InterPro" id="IPR006162">
    <property type="entry name" value="Ppantetheine_attach_site"/>
</dbReference>
<dbReference type="Gene3D" id="2.130.10.10">
    <property type="entry name" value="YVTN repeat-like/Quinoprotein amine dehydrogenase"/>
    <property type="match status" value="2"/>
</dbReference>
<organism evidence="7 8">
    <name type="scientific">Anguilla anguilla</name>
    <name type="common">European freshwater eel</name>
    <name type="synonym">Muraena anguilla</name>
    <dbReference type="NCBI Taxonomy" id="7936"/>
    <lineage>
        <taxon>Eukaryota</taxon>
        <taxon>Metazoa</taxon>
        <taxon>Chordata</taxon>
        <taxon>Craniata</taxon>
        <taxon>Vertebrata</taxon>
        <taxon>Euteleostomi</taxon>
        <taxon>Actinopterygii</taxon>
        <taxon>Neopterygii</taxon>
        <taxon>Teleostei</taxon>
        <taxon>Anguilliformes</taxon>
        <taxon>Anguillidae</taxon>
        <taxon>Anguilla</taxon>
    </lineage>
</organism>
<dbReference type="PANTHER" id="PTHR44394:SF1">
    <property type="entry name" value="BETA-ALANINE-ACTIVATING ENZYME"/>
    <property type="match status" value="1"/>
</dbReference>
<proteinExistence type="inferred from homology"/>
<protein>
    <recommendedName>
        <fullName evidence="6">Carrier domain-containing protein</fullName>
    </recommendedName>
</protein>
<dbReference type="InterPro" id="IPR042099">
    <property type="entry name" value="ANL_N_sf"/>
</dbReference>
<dbReference type="PROSITE" id="PS00455">
    <property type="entry name" value="AMP_BINDING"/>
    <property type="match status" value="1"/>
</dbReference>
<dbReference type="InterPro" id="IPR015943">
    <property type="entry name" value="WD40/YVTN_repeat-like_dom_sf"/>
</dbReference>
<dbReference type="InterPro" id="IPR020845">
    <property type="entry name" value="AMP-binding_CS"/>
</dbReference>
<dbReference type="InterPro" id="IPR052091">
    <property type="entry name" value="Beta-ala_Activ/Resist"/>
</dbReference>
<evidence type="ECO:0000259" key="6">
    <source>
        <dbReference type="PROSITE" id="PS50075"/>
    </source>
</evidence>
<comment type="similarity">
    <text evidence="1">Belongs to the ATP-dependent AMP-binding enzyme family.</text>
</comment>
<dbReference type="InterPro" id="IPR036736">
    <property type="entry name" value="ACP-like_sf"/>
</dbReference>
<gene>
    <name evidence="7" type="ORF">ANANG_G00074310</name>
</gene>
<dbReference type="Proteomes" id="UP001044222">
    <property type="component" value="Unassembled WGS sequence"/>
</dbReference>
<dbReference type="GO" id="GO:0006629">
    <property type="term" value="P:lipid metabolic process"/>
    <property type="evidence" value="ECO:0007669"/>
    <property type="project" value="UniProtKB-KW"/>
</dbReference>
<dbReference type="PROSITE" id="PS50075">
    <property type="entry name" value="CARRIER"/>
    <property type="match status" value="1"/>
</dbReference>
<dbReference type="InterPro" id="IPR018391">
    <property type="entry name" value="PQQ_b-propeller_rpt"/>
</dbReference>
<dbReference type="InterPro" id="IPR045851">
    <property type="entry name" value="AMP-bd_C_sf"/>
</dbReference>
<evidence type="ECO:0000256" key="5">
    <source>
        <dbReference type="SAM" id="MobiDB-lite"/>
    </source>
</evidence>
<feature type="region of interest" description="Disordered" evidence="5">
    <location>
        <begin position="157"/>
        <end position="284"/>
    </location>
</feature>
<feature type="compositionally biased region" description="Pro residues" evidence="5">
    <location>
        <begin position="584"/>
        <end position="593"/>
    </location>
</feature>
<sequence>MERSDKTLHEMVQEAASLHSARTAVTFDSCTELGIISRTYNELLSLANELTNLLKEHGRLSGQIFGLYCHPGINLPNWILGILQLPAAYAPLDPDSPPYLSIRFMDQCGLKYAVIQSELLQRFHRTFSPHLLVEVCEVWQNQGLTLVKVQQEVGSSQRSEQQEVGSSQRSEQQEVGSSQRCEQQEVGSSQRCEQQEVESSQSSVQQEVGSSQRCEQQEVGSSQRSEQQEVGSSQRSEQQEVGSSQSSEQQEVGSSQSSEQQEVGSSQSSEQQEVGSSQRNEQQEVECEWDMLRQHGEGRWHRAARQGLLAYVLHTSGTTGLPKIVRVPHKCIVPNVLHLRSLFQVTSEDVVFMASPLTFDPSVVEILATVLFKHHRITILQATPTLVGRFGGCVLQRVVLCAASSLRILALGGEACPPVSVLRGWRGEGNSTRFFNLYGTTEVSCWATCYKLHLDTMSLGSVPLGSVLMGTVVEVRGEDGRVITCGEGQVFIGGEDRVCFLGDEVAVAKGTMRSTGDWVELRDSHLYYLGRRDRLVKRHGQRLHLDALHQVLQSLPQVEVCAVTLCEGHRLVAFVVPSSSGDPTPSPRGPTPSPRGHTPSSGELQREILGMLSQLLPPYSIPDTIMLLPALPLTSHGKVNMGDLLQVYERQRAVLMSHDALGDRDTLRELLQKLWKEVLSLSADTPVAMDSHFLLSGGDSLRSLRLCDDITAAVGVALPGLLEVILSGSFADLLSHVVKAVFQKEGKDDATPAPEGFSLAKRKQQDPPPTAQPRRKQPVSLSPREKQWGGFTVVRRAGEVTEGPPPSQQNQLLNFHGNTVSRTAVPNQGTDHTHSRTAGPNEGTEHTHSRTAVPNEGTEHTHSRTAGPNEGTEHTQSHTAVPNEGTEHTQSHTAVPNEGTEHTHSRTTRPSGRAADECVVGVRATAFSALALRVQWQSDTGRCVDASPVLLVTESGGAVAYVGSHSHRLQAIMLRGGQLLWERVLGGRLEASAAITACGSLIAIGCYDGQVYFLSVETGQTHWVFATRDSVKSSPAVDILTALVLVGSHDGHMYALDPEARCCRWSRHCGGGAIFSSPCLDPSLRQLYVATLRGELLCLKPENGTPLWTHSSAAPFFSSPCYSGTTICIGSVDQNIYGFSPSGNLLWRFTTDGPVFSSPCGMPTSLANQRVFCGSHDGSVYCLRSCDGALVWRFQAGQKVFSSPFLFHSSASQDECLVAVTATDGMLWILGAEDGEPRASVSLPGEIFSSPVLWGRTLVVGCRNDFVYGIELTASRHSASQM</sequence>